<dbReference type="SUPFAM" id="SSF63380">
    <property type="entry name" value="Riboflavin synthase domain-like"/>
    <property type="match status" value="1"/>
</dbReference>
<name>A0A7Z2GNV3_9BURK</name>
<dbReference type="InterPro" id="IPR050415">
    <property type="entry name" value="MRET"/>
</dbReference>
<dbReference type="Gene3D" id="2.40.30.10">
    <property type="entry name" value="Translation factors"/>
    <property type="match status" value="1"/>
</dbReference>
<dbReference type="GO" id="GO:0046872">
    <property type="term" value="F:metal ion binding"/>
    <property type="evidence" value="ECO:0007669"/>
    <property type="project" value="UniProtKB-KW"/>
</dbReference>
<dbReference type="PROSITE" id="PS00197">
    <property type="entry name" value="2FE2S_FER_1"/>
    <property type="match status" value="1"/>
</dbReference>
<dbReference type="RefSeq" id="WP_158955025.1">
    <property type="nucleotide sequence ID" value="NZ_CP046915.1"/>
</dbReference>
<evidence type="ECO:0000256" key="2">
    <source>
        <dbReference type="ARBA" id="ARBA00022630"/>
    </source>
</evidence>
<dbReference type="PROSITE" id="PS51384">
    <property type="entry name" value="FAD_FR"/>
    <property type="match status" value="1"/>
</dbReference>
<accession>A0A7Z2GNV3</accession>
<dbReference type="CDD" id="cd06185">
    <property type="entry name" value="PDR_like"/>
    <property type="match status" value="1"/>
</dbReference>
<reference evidence="11 12" key="1">
    <citation type="submission" date="2019-12" db="EMBL/GenBank/DDBJ databases">
        <title>Paraburkholderia acidiphila 7Q-K02 sp. nov and Paraburkholderia acidisoli DHF22 sp. nov., two strains isolated from forest soil.</title>
        <authorList>
            <person name="Gao Z."/>
            <person name="Qiu L."/>
        </authorList>
    </citation>
    <scope>NUCLEOTIDE SEQUENCE [LARGE SCALE GENOMIC DNA]</scope>
    <source>
        <strain evidence="11 12">DHF22</strain>
    </source>
</reference>
<dbReference type="Gene3D" id="3.10.20.30">
    <property type="match status" value="1"/>
</dbReference>
<evidence type="ECO:0000313" key="11">
    <source>
        <dbReference type="EMBL" id="QGZ65021.1"/>
    </source>
</evidence>
<evidence type="ECO:0000256" key="3">
    <source>
        <dbReference type="ARBA" id="ARBA00022643"/>
    </source>
</evidence>
<dbReference type="OrthoDB" id="544091at2"/>
<dbReference type="InterPro" id="IPR039261">
    <property type="entry name" value="FNR_nucleotide-bd"/>
</dbReference>
<evidence type="ECO:0000259" key="10">
    <source>
        <dbReference type="PROSITE" id="PS51384"/>
    </source>
</evidence>
<keyword evidence="3" id="KW-0288">FMN</keyword>
<protein>
    <submittedName>
        <fullName evidence="11">2Fe-2S iron-sulfur cluster binding domain-containing protein</fullName>
    </submittedName>
</protein>
<evidence type="ECO:0000259" key="9">
    <source>
        <dbReference type="PROSITE" id="PS51085"/>
    </source>
</evidence>
<keyword evidence="5" id="KW-0479">Metal-binding</keyword>
<dbReference type="KEGG" id="pacs:FAZ98_24835"/>
<dbReference type="InterPro" id="IPR036010">
    <property type="entry name" value="2Fe-2S_ferredoxin-like_sf"/>
</dbReference>
<evidence type="ECO:0000256" key="1">
    <source>
        <dbReference type="ARBA" id="ARBA00001917"/>
    </source>
</evidence>
<proteinExistence type="predicted"/>
<keyword evidence="4" id="KW-0001">2Fe-2S</keyword>
<dbReference type="InterPro" id="IPR001041">
    <property type="entry name" value="2Fe-2S_ferredoxin-type"/>
</dbReference>
<keyword evidence="8" id="KW-0411">Iron-sulfur</keyword>
<dbReference type="InterPro" id="IPR012675">
    <property type="entry name" value="Beta-grasp_dom_sf"/>
</dbReference>
<dbReference type="CDD" id="cd00207">
    <property type="entry name" value="fer2"/>
    <property type="match status" value="1"/>
</dbReference>
<dbReference type="AlphaFoldDB" id="A0A7Z2GNV3"/>
<dbReference type="PROSITE" id="PS51085">
    <property type="entry name" value="2FE2S_FER_2"/>
    <property type="match status" value="1"/>
</dbReference>
<dbReference type="InterPro" id="IPR006058">
    <property type="entry name" value="2Fe2S_fd_BS"/>
</dbReference>
<evidence type="ECO:0000256" key="5">
    <source>
        <dbReference type="ARBA" id="ARBA00022723"/>
    </source>
</evidence>
<sequence length="333" mass="34831">MSASGTPLRMRVARIDALTAAIRRLHLVAANGAPLPAFEAGAHIGVHVPLGERTQRRAYSLVNAAASSQDPTFNPDHYEIAVLLEPASSGGSRWMHALRPGDEVDIDAPRNDFPLAPGARRHLLIAGGIGITPILAMARALGAAGETYALHYAARDAISMAYHDEVGALGDATRWFDGGDPRHGMPLAETIGRPEPGAHLYVCGPGGLITATLAAARALGWPDDALHSERFAAAPTAAGGAEAAESAPFEVRLAASDRVLVVPPGTSILDVMIEAGLDPLYDCKRGDCGVCTTQLLEGEADHRDICLTGDDHARGAFCPCVSRAKSARLVLDL</sequence>
<gene>
    <name evidence="11" type="ORF">FAZ98_24835</name>
</gene>
<keyword evidence="12" id="KW-1185">Reference proteome</keyword>
<dbReference type="Proteomes" id="UP000433577">
    <property type="component" value="Chromosome 3"/>
</dbReference>
<dbReference type="PANTHER" id="PTHR47354">
    <property type="entry name" value="NADH OXIDOREDUCTASE HCR"/>
    <property type="match status" value="1"/>
</dbReference>
<dbReference type="InterPro" id="IPR054582">
    <property type="entry name" value="DmmA-like_N"/>
</dbReference>
<dbReference type="SUPFAM" id="SSF52343">
    <property type="entry name" value="Ferredoxin reductase-like, C-terminal NADP-linked domain"/>
    <property type="match status" value="1"/>
</dbReference>
<dbReference type="Pfam" id="PF22290">
    <property type="entry name" value="DmmA-like_N"/>
    <property type="match status" value="1"/>
</dbReference>
<dbReference type="InterPro" id="IPR017927">
    <property type="entry name" value="FAD-bd_FR_type"/>
</dbReference>
<keyword evidence="2" id="KW-0285">Flavoprotein</keyword>
<feature type="domain" description="FAD-binding FR-type" evidence="10">
    <location>
        <begin position="5"/>
        <end position="116"/>
    </location>
</feature>
<dbReference type="GO" id="GO:0051537">
    <property type="term" value="F:2 iron, 2 sulfur cluster binding"/>
    <property type="evidence" value="ECO:0007669"/>
    <property type="project" value="UniProtKB-KW"/>
</dbReference>
<dbReference type="Gene3D" id="3.40.50.80">
    <property type="entry name" value="Nucleotide-binding domain of ferredoxin-NADP reductase (FNR) module"/>
    <property type="match status" value="1"/>
</dbReference>
<evidence type="ECO:0000256" key="6">
    <source>
        <dbReference type="ARBA" id="ARBA00023002"/>
    </source>
</evidence>
<evidence type="ECO:0000313" key="12">
    <source>
        <dbReference type="Proteomes" id="UP000433577"/>
    </source>
</evidence>
<dbReference type="PRINTS" id="PR00409">
    <property type="entry name" value="PHDIOXRDTASE"/>
</dbReference>
<keyword evidence="7" id="KW-0408">Iron</keyword>
<dbReference type="SUPFAM" id="SSF54292">
    <property type="entry name" value="2Fe-2S ferredoxin-like"/>
    <property type="match status" value="1"/>
</dbReference>
<comment type="cofactor">
    <cofactor evidence="1">
        <name>FMN</name>
        <dbReference type="ChEBI" id="CHEBI:58210"/>
    </cofactor>
</comment>
<evidence type="ECO:0000256" key="8">
    <source>
        <dbReference type="ARBA" id="ARBA00023014"/>
    </source>
</evidence>
<feature type="domain" description="2Fe-2S ferredoxin-type" evidence="9">
    <location>
        <begin position="249"/>
        <end position="333"/>
    </location>
</feature>
<dbReference type="EMBL" id="CP046915">
    <property type="protein sequence ID" value="QGZ65021.1"/>
    <property type="molecule type" value="Genomic_DNA"/>
</dbReference>
<dbReference type="PANTHER" id="PTHR47354:SF1">
    <property type="entry name" value="CARNITINE MONOOXYGENASE REDUCTASE SUBUNIT"/>
    <property type="match status" value="1"/>
</dbReference>
<organism evidence="11 12">
    <name type="scientific">Paraburkholderia acidisoli</name>
    <dbReference type="NCBI Taxonomy" id="2571748"/>
    <lineage>
        <taxon>Bacteria</taxon>
        <taxon>Pseudomonadati</taxon>
        <taxon>Pseudomonadota</taxon>
        <taxon>Betaproteobacteria</taxon>
        <taxon>Burkholderiales</taxon>
        <taxon>Burkholderiaceae</taxon>
        <taxon>Paraburkholderia</taxon>
    </lineage>
</organism>
<evidence type="ECO:0000256" key="4">
    <source>
        <dbReference type="ARBA" id="ARBA00022714"/>
    </source>
</evidence>
<keyword evidence="6" id="KW-0560">Oxidoreductase</keyword>
<dbReference type="InterPro" id="IPR017938">
    <property type="entry name" value="Riboflavin_synthase-like_b-brl"/>
</dbReference>
<dbReference type="Pfam" id="PF00111">
    <property type="entry name" value="Fer2"/>
    <property type="match status" value="1"/>
</dbReference>
<evidence type="ECO:0000256" key="7">
    <source>
        <dbReference type="ARBA" id="ARBA00023004"/>
    </source>
</evidence>
<dbReference type="GO" id="GO:0016491">
    <property type="term" value="F:oxidoreductase activity"/>
    <property type="evidence" value="ECO:0007669"/>
    <property type="project" value="UniProtKB-KW"/>
</dbReference>